<dbReference type="OrthoDB" id="3526705at2"/>
<dbReference type="RefSeq" id="WP_093170653.1">
    <property type="nucleotide sequence ID" value="NZ_FNCN01000010.1"/>
</dbReference>
<evidence type="ECO:0000313" key="3">
    <source>
        <dbReference type="EMBL" id="SDH01161.1"/>
    </source>
</evidence>
<feature type="transmembrane region" description="Helical" evidence="2">
    <location>
        <begin position="183"/>
        <end position="200"/>
    </location>
</feature>
<gene>
    <name evidence="3" type="ORF">SAMN05421505_110103</name>
</gene>
<keyword evidence="2" id="KW-1133">Transmembrane helix</keyword>
<keyword evidence="2" id="KW-0472">Membrane</keyword>
<keyword evidence="2" id="KW-0812">Transmembrane</keyword>
<evidence type="ECO:0000256" key="1">
    <source>
        <dbReference type="SAM" id="MobiDB-lite"/>
    </source>
</evidence>
<protein>
    <submittedName>
        <fullName evidence="3">Uncharacterized protein</fullName>
    </submittedName>
</protein>
<dbReference type="EMBL" id="FNCN01000010">
    <property type="protein sequence ID" value="SDH01161.1"/>
    <property type="molecule type" value="Genomic_DNA"/>
</dbReference>
<feature type="region of interest" description="Disordered" evidence="1">
    <location>
        <begin position="222"/>
        <end position="261"/>
    </location>
</feature>
<evidence type="ECO:0000313" key="4">
    <source>
        <dbReference type="Proteomes" id="UP000198923"/>
    </source>
</evidence>
<dbReference type="Proteomes" id="UP000198923">
    <property type="component" value="Unassembled WGS sequence"/>
</dbReference>
<keyword evidence="4" id="KW-1185">Reference proteome</keyword>
<organism evidence="3 4">
    <name type="scientific">Sinosporangium album</name>
    <dbReference type="NCBI Taxonomy" id="504805"/>
    <lineage>
        <taxon>Bacteria</taxon>
        <taxon>Bacillati</taxon>
        <taxon>Actinomycetota</taxon>
        <taxon>Actinomycetes</taxon>
        <taxon>Streptosporangiales</taxon>
        <taxon>Streptosporangiaceae</taxon>
        <taxon>Sinosporangium</taxon>
    </lineage>
</organism>
<accession>A0A1G7YXI7</accession>
<sequence length="261" mass="27268">MAEDTGARNRYLSAAAAASTAALLIRHPIAFYIAALLGLMTADPDAMNKAMEQWKTTQAGGKTDELATLRDSVKSLIERLEEDAKWEGETAKTVKDTMTAFLKELDKAAGLRDGVGDALGSAAKLYDSLSWVAVSIGSVMTAYAAYMAAAIAFPQLRLPAMVAINPALQQSSQTTWGLIKKQLLFLALLSPLFGGAYALSAQQGAEIQKMAAATPFIGGHGLGNDPTSKRPIPTPVMSPDAAGAAKGQPDTPNPVTGSTSK</sequence>
<proteinExistence type="predicted"/>
<dbReference type="STRING" id="504805.SAMN05421505_110103"/>
<name>A0A1G7YXI7_9ACTN</name>
<feature type="transmembrane region" description="Helical" evidence="2">
    <location>
        <begin position="129"/>
        <end position="153"/>
    </location>
</feature>
<evidence type="ECO:0000256" key="2">
    <source>
        <dbReference type="SAM" id="Phobius"/>
    </source>
</evidence>
<reference evidence="3 4" key="1">
    <citation type="submission" date="2016-10" db="EMBL/GenBank/DDBJ databases">
        <authorList>
            <person name="de Groot N.N."/>
        </authorList>
    </citation>
    <scope>NUCLEOTIDE SEQUENCE [LARGE SCALE GENOMIC DNA]</scope>
    <source>
        <strain evidence="3 4">CPCC 201354</strain>
    </source>
</reference>
<dbReference type="AlphaFoldDB" id="A0A1G7YXI7"/>
<feature type="transmembrane region" description="Helical" evidence="2">
    <location>
        <begin position="12"/>
        <end position="39"/>
    </location>
</feature>
<dbReference type="Gene3D" id="1.10.287.1060">
    <property type="entry name" value="ESAT-6-like"/>
    <property type="match status" value="1"/>
</dbReference>